<evidence type="ECO:0000259" key="1">
    <source>
        <dbReference type="Pfam" id="PF09407"/>
    </source>
</evidence>
<dbReference type="AlphaFoldDB" id="A0A484TFT4"/>
<dbReference type="EMBL" id="CAADIG010000014">
    <property type="protein sequence ID" value="VFR42578.1"/>
    <property type="molecule type" value="Genomic_DNA"/>
</dbReference>
<evidence type="ECO:0000313" key="3">
    <source>
        <dbReference type="EMBL" id="VFR42578.1"/>
    </source>
</evidence>
<dbReference type="EMBL" id="CAADIK010000023">
    <property type="protein sequence ID" value="VFR69864.1"/>
    <property type="molecule type" value="Genomic_DNA"/>
</dbReference>
<dbReference type="InterPro" id="IPR018547">
    <property type="entry name" value="AbiEi_C"/>
</dbReference>
<dbReference type="EMBL" id="CAADII010000042">
    <property type="protein sequence ID" value="VFR55209.1"/>
    <property type="molecule type" value="Genomic_DNA"/>
</dbReference>
<dbReference type="Pfam" id="PF09407">
    <property type="entry name" value="AbiEi_1"/>
    <property type="match status" value="1"/>
</dbReference>
<dbReference type="EMBL" id="CAADIZ010000011">
    <property type="protein sequence ID" value="VFS22200.1"/>
    <property type="molecule type" value="Genomic_DNA"/>
</dbReference>
<evidence type="ECO:0000313" key="6">
    <source>
        <dbReference type="EMBL" id="VFR73606.1"/>
    </source>
</evidence>
<gene>
    <name evidence="2" type="ORF">AMP9_4516</name>
    <name evidence="3" type="ORF">ANT2_4337</name>
    <name evidence="6" type="ORF">ANT3_4341</name>
    <name evidence="4" type="ORF">BRI6_4634</name>
    <name evidence="5" type="ORF">BRI9_4637</name>
    <name evidence="7" type="ORF">IVO3_4633</name>
    <name evidence="8" type="ORF">RAN7_4565</name>
</gene>
<protein>
    <recommendedName>
        <fullName evidence="1">AbiEi antitoxin C-terminal domain-containing protein</fullName>
    </recommendedName>
</protein>
<organism evidence="6">
    <name type="scientific">plant metagenome</name>
    <dbReference type="NCBI Taxonomy" id="1297885"/>
    <lineage>
        <taxon>unclassified sequences</taxon>
        <taxon>metagenomes</taxon>
        <taxon>organismal metagenomes</taxon>
    </lineage>
</organism>
<evidence type="ECO:0000313" key="2">
    <source>
        <dbReference type="EMBL" id="VFR27538.1"/>
    </source>
</evidence>
<reference evidence="6" key="1">
    <citation type="submission" date="2019-03" db="EMBL/GenBank/DDBJ databases">
        <authorList>
            <person name="Danneels B."/>
        </authorList>
    </citation>
    <scope>NUCLEOTIDE SEQUENCE</scope>
</reference>
<feature type="domain" description="AbiEi antitoxin C-terminal" evidence="1">
    <location>
        <begin position="84"/>
        <end position="214"/>
    </location>
</feature>
<proteinExistence type="predicted"/>
<evidence type="ECO:0000313" key="7">
    <source>
        <dbReference type="EMBL" id="VFR98742.1"/>
    </source>
</evidence>
<evidence type="ECO:0000313" key="8">
    <source>
        <dbReference type="EMBL" id="VFS22200.1"/>
    </source>
</evidence>
<name>A0A484TFT4_9ZZZZ</name>
<dbReference type="EMBL" id="CAADID010000023">
    <property type="protein sequence ID" value="VFR73606.1"/>
    <property type="molecule type" value="Genomic_DNA"/>
</dbReference>
<dbReference type="EMBL" id="CAADHY010000023">
    <property type="protein sequence ID" value="VFR27538.1"/>
    <property type="molecule type" value="Genomic_DNA"/>
</dbReference>
<sequence length="271" mass="29708">MPQSLSEALNAFERAGKLNVRSDDLRAALPGASAEGLRKALYRQQQGGRLVRLSRGAEHWLIVPFQYATAGSPPLEAWLDPYLRKTLRTPYYVGLLSAAEVYGASPYAVMVTQVMVAQKRRPITVGRHEVVFHTRVRIEAMPTRWHESPEGRFRVSTPELTALDLIQRESMVGGMARVLEVLRGLWGQCTPEGFSTALDAMRNVPVAQRLGALMVLDGQSGLLVPVARWLKGQPARLVALEGPLPSDDAAAGSVDPDFKVWIPATFEGANT</sequence>
<evidence type="ECO:0000313" key="5">
    <source>
        <dbReference type="EMBL" id="VFR69864.1"/>
    </source>
</evidence>
<dbReference type="EMBL" id="CAADIP010000070">
    <property type="protein sequence ID" value="VFR98742.1"/>
    <property type="molecule type" value="Genomic_DNA"/>
</dbReference>
<accession>A0A484TFT4</accession>
<evidence type="ECO:0000313" key="4">
    <source>
        <dbReference type="EMBL" id="VFR55209.1"/>
    </source>
</evidence>